<keyword evidence="4" id="KW-1185">Reference proteome</keyword>
<evidence type="ECO:0000313" key="3">
    <source>
        <dbReference type="EMBL" id="MFC3283350.1"/>
    </source>
</evidence>
<dbReference type="InterPro" id="IPR009936">
    <property type="entry name" value="DUF1468"/>
</dbReference>
<name>A0ABV7LM08_9GAMM</name>
<sequence>MGDKPSQRAGEETGRRSASSLIHRQDLVVALIVLAIGAFLFWRTLLFDSVPASLAQDVKPETFPQMLLIVIAVLALFLPFEHLQKRKQGIDLDSDRRVRPRPIVFLTAGAMLLLIGVMPTLGTYIGLLLAAAGLPLLWGERRLKLLVPYAVLFPTLLFWFFADVLQVNFLPGIVGHPFR</sequence>
<comment type="caution">
    <text evidence="3">The sequence shown here is derived from an EMBL/GenBank/DDBJ whole genome shotgun (WGS) entry which is preliminary data.</text>
</comment>
<gene>
    <name evidence="3" type="ORF">ACFOEV_06965</name>
</gene>
<keyword evidence="1" id="KW-1133">Transmembrane helix</keyword>
<protein>
    <submittedName>
        <fullName evidence="3">Tripartite tricarboxylate transporter TctB family protein</fullName>
    </submittedName>
</protein>
<dbReference type="RefSeq" id="WP_386772412.1">
    <property type="nucleotide sequence ID" value="NZ_JBHRUG010000016.1"/>
</dbReference>
<dbReference type="EMBL" id="JBHRUG010000016">
    <property type="protein sequence ID" value="MFC3283350.1"/>
    <property type="molecule type" value="Genomic_DNA"/>
</dbReference>
<feature type="transmembrane region" description="Helical" evidence="1">
    <location>
        <begin position="62"/>
        <end position="83"/>
    </location>
</feature>
<feature type="transmembrane region" description="Helical" evidence="1">
    <location>
        <begin position="21"/>
        <end position="42"/>
    </location>
</feature>
<keyword evidence="1" id="KW-0472">Membrane</keyword>
<feature type="transmembrane region" description="Helical" evidence="1">
    <location>
        <begin position="146"/>
        <end position="170"/>
    </location>
</feature>
<evidence type="ECO:0000313" key="4">
    <source>
        <dbReference type="Proteomes" id="UP001595579"/>
    </source>
</evidence>
<reference evidence="4" key="1">
    <citation type="journal article" date="2019" name="Int. J. Syst. Evol. Microbiol.">
        <title>The Global Catalogue of Microorganisms (GCM) 10K type strain sequencing project: providing services to taxonomists for standard genome sequencing and annotation.</title>
        <authorList>
            <consortium name="The Broad Institute Genomics Platform"/>
            <consortium name="The Broad Institute Genome Sequencing Center for Infectious Disease"/>
            <person name="Wu L."/>
            <person name="Ma J."/>
        </authorList>
    </citation>
    <scope>NUCLEOTIDE SEQUENCE [LARGE SCALE GENOMIC DNA]</scope>
    <source>
        <strain evidence="4">CECT 7698</strain>
    </source>
</reference>
<dbReference type="Pfam" id="PF07331">
    <property type="entry name" value="TctB"/>
    <property type="match status" value="1"/>
</dbReference>
<feature type="transmembrane region" description="Helical" evidence="1">
    <location>
        <begin position="103"/>
        <end position="134"/>
    </location>
</feature>
<proteinExistence type="predicted"/>
<feature type="domain" description="DUF1468" evidence="2">
    <location>
        <begin position="28"/>
        <end position="169"/>
    </location>
</feature>
<organism evidence="3 4">
    <name type="scientific">Litchfieldella rifensis</name>
    <dbReference type="NCBI Taxonomy" id="762643"/>
    <lineage>
        <taxon>Bacteria</taxon>
        <taxon>Pseudomonadati</taxon>
        <taxon>Pseudomonadota</taxon>
        <taxon>Gammaproteobacteria</taxon>
        <taxon>Oceanospirillales</taxon>
        <taxon>Halomonadaceae</taxon>
        <taxon>Litchfieldella</taxon>
    </lineage>
</organism>
<dbReference type="Proteomes" id="UP001595579">
    <property type="component" value="Unassembled WGS sequence"/>
</dbReference>
<keyword evidence="1" id="KW-0812">Transmembrane</keyword>
<evidence type="ECO:0000256" key="1">
    <source>
        <dbReference type="SAM" id="Phobius"/>
    </source>
</evidence>
<accession>A0ABV7LM08</accession>
<evidence type="ECO:0000259" key="2">
    <source>
        <dbReference type="Pfam" id="PF07331"/>
    </source>
</evidence>